<dbReference type="SUPFAM" id="SSF52499">
    <property type="entry name" value="Isochorismatase-like hydrolases"/>
    <property type="match status" value="1"/>
</dbReference>
<evidence type="ECO:0000256" key="1">
    <source>
        <dbReference type="ARBA" id="ARBA00022801"/>
    </source>
</evidence>
<name>A0ABR9K178_9ACTN</name>
<keyword evidence="4" id="KW-1185">Reference proteome</keyword>
<evidence type="ECO:0000313" key="4">
    <source>
        <dbReference type="Proteomes" id="UP000627838"/>
    </source>
</evidence>
<dbReference type="InterPro" id="IPR000868">
    <property type="entry name" value="Isochorismatase-like_dom"/>
</dbReference>
<dbReference type="PANTHER" id="PTHR43540:SF9">
    <property type="entry name" value="FAMILY HYDROLASE, PUTATIVE (AFU_ORTHOLOGUE AFUA_2G08700)-RELATED"/>
    <property type="match status" value="1"/>
</dbReference>
<gene>
    <name evidence="3" type="ORF">H4W34_006418</name>
</gene>
<feature type="domain" description="Isochorismatase-like" evidence="2">
    <location>
        <begin position="5"/>
        <end position="190"/>
    </location>
</feature>
<dbReference type="InterPro" id="IPR050272">
    <property type="entry name" value="Isochorismatase-like_hydrls"/>
</dbReference>
<reference evidence="3 4" key="1">
    <citation type="submission" date="2020-10" db="EMBL/GenBank/DDBJ databases">
        <title>Sequencing the genomes of 1000 actinobacteria strains.</title>
        <authorList>
            <person name="Klenk H.-P."/>
        </authorList>
    </citation>
    <scope>NUCLEOTIDE SEQUENCE [LARGE SCALE GENOMIC DNA]</scope>
    <source>
        <strain evidence="3 4">DSM 46744</strain>
    </source>
</reference>
<sequence length="200" mass="21275">MTDRTALLVLDYQVALCERGEHMRMPALVEQVERRGVLAAAERTLTAARAAGLYVVHVRLAFDPSYELRTNRSARFDAYPRERAMLRDAPGARIVSALAPLPHEPVVDKGGVGAFAGTPLLEMLLGAGVRGVLLGGVATNLVVESTARTAVDSGLAVTVVEDMCASFDPDLHDVAVRKILPMFGDVRASADVVAGLRGEA</sequence>
<accession>A0ABR9K178</accession>
<dbReference type="EMBL" id="JADBDZ010000001">
    <property type="protein sequence ID" value="MBE1536585.1"/>
    <property type="molecule type" value="Genomic_DNA"/>
</dbReference>
<protein>
    <submittedName>
        <fullName evidence="3">Nicotinamidase-related amidase</fullName>
    </submittedName>
</protein>
<dbReference type="Gene3D" id="3.40.50.850">
    <property type="entry name" value="Isochorismatase-like"/>
    <property type="match status" value="1"/>
</dbReference>
<comment type="caution">
    <text evidence="3">The sequence shown here is derived from an EMBL/GenBank/DDBJ whole genome shotgun (WGS) entry which is preliminary data.</text>
</comment>
<dbReference type="Pfam" id="PF00857">
    <property type="entry name" value="Isochorismatase"/>
    <property type="match status" value="1"/>
</dbReference>
<dbReference type="PANTHER" id="PTHR43540">
    <property type="entry name" value="PEROXYUREIDOACRYLATE/UREIDOACRYLATE AMIDOHYDROLASE-RELATED"/>
    <property type="match status" value="1"/>
</dbReference>
<dbReference type="Proteomes" id="UP000627838">
    <property type="component" value="Unassembled WGS sequence"/>
</dbReference>
<keyword evidence="1" id="KW-0378">Hydrolase</keyword>
<proteinExistence type="predicted"/>
<dbReference type="RefSeq" id="WP_192762599.1">
    <property type="nucleotide sequence ID" value="NZ_JADBDZ010000001.1"/>
</dbReference>
<dbReference type="InterPro" id="IPR036380">
    <property type="entry name" value="Isochorismatase-like_sf"/>
</dbReference>
<organism evidence="3 4">
    <name type="scientific">Actinomadura algeriensis</name>
    <dbReference type="NCBI Taxonomy" id="1679523"/>
    <lineage>
        <taxon>Bacteria</taxon>
        <taxon>Bacillati</taxon>
        <taxon>Actinomycetota</taxon>
        <taxon>Actinomycetes</taxon>
        <taxon>Streptosporangiales</taxon>
        <taxon>Thermomonosporaceae</taxon>
        <taxon>Actinomadura</taxon>
    </lineage>
</organism>
<dbReference type="CDD" id="cd00431">
    <property type="entry name" value="cysteine_hydrolases"/>
    <property type="match status" value="1"/>
</dbReference>
<evidence type="ECO:0000313" key="3">
    <source>
        <dbReference type="EMBL" id="MBE1536585.1"/>
    </source>
</evidence>
<evidence type="ECO:0000259" key="2">
    <source>
        <dbReference type="Pfam" id="PF00857"/>
    </source>
</evidence>